<feature type="region of interest" description="Disordered" evidence="1">
    <location>
        <begin position="114"/>
        <end position="160"/>
    </location>
</feature>
<dbReference type="AlphaFoldDB" id="A0AAX6MAD6"/>
<dbReference type="Proteomes" id="UP001369815">
    <property type="component" value="Unassembled WGS sequence"/>
</dbReference>
<feature type="compositionally biased region" description="Basic and acidic residues" evidence="1">
    <location>
        <begin position="409"/>
        <end position="462"/>
    </location>
</feature>
<sequence length="688" mass="75672">MAALTIPDAGLLLESSANSSDYLPLQAFGITLNDSVIEDMIKCVQGGQEIELTLGSNPSLTFGSGEQKVTTNPQSYDYDLYLTKPEDSASKAQRLPNPTMCILSKPPASILASRSTNNKVKETKRVTKPKPLPAGRSAMAGALSTSSTRSLPTSPALNGVSSPNPAFSASQQLLEKNKNQRSILVHELASRDRTYEYLSEIWKGAEADLKRNVEKIANFDSSTKKYSLRPVFWKELDVWNYDYRSEEDRRAAIDNAIRQYDKSRLPTSAVEWEKLLTPSERGKGIVLSKLQATLAKGNVTPTPRVGMKKSEDGNKSDVDNKAKGEAMARSNSQPLGSKTKKVSEREAQTKRLFSSNPKKPAPKKPVSRAKPAEEKGRKFLSDEKVIDSESSGDERPLSRASSNQSAPKPVERPIKKPAEKPTERSTEKPVEKPAEKPVERRTEKPVEKSAEKVAEKPKEKPAPPKAKPVVRAPRPPVKPTSVTSQKRAREDDDSSSSSGAPLSKRIKPKEPPKPLSNVTNLKHRPSDASQSSRNAPVGGTSSNISMRSKNTSPTKSSPLASSPPTNASDLEDHQPPARQAKPPVRSGERATNGVVNGNSTTMNQTKKRKERETDQYSQQTAPNKKPRVPPDVLIKAKKFTRFYERYEALHYEIAALKEPPEDKLADLIDMRERLSIMKSEISQAVASY</sequence>
<feature type="compositionally biased region" description="Low complexity" evidence="1">
    <location>
        <begin position="142"/>
        <end position="157"/>
    </location>
</feature>
<feature type="compositionally biased region" description="Polar residues" evidence="1">
    <location>
        <begin position="527"/>
        <end position="568"/>
    </location>
</feature>
<evidence type="ECO:0008006" key="4">
    <source>
        <dbReference type="Google" id="ProtNLM"/>
    </source>
</evidence>
<feature type="compositionally biased region" description="Basic and acidic residues" evidence="1">
    <location>
        <begin position="370"/>
        <end position="397"/>
    </location>
</feature>
<evidence type="ECO:0000313" key="2">
    <source>
        <dbReference type="EMBL" id="KAK6949162.1"/>
    </source>
</evidence>
<keyword evidence="3" id="KW-1185">Reference proteome</keyword>
<reference evidence="2 3" key="1">
    <citation type="journal article" date="2024" name="Front Chem Biol">
        <title>Unveiling the potential of Daldinia eschscholtzii MFLUCC 19-0629 through bioactivity and bioinformatics studies for enhanced sustainable agriculture production.</title>
        <authorList>
            <person name="Brooks S."/>
            <person name="Weaver J.A."/>
            <person name="Klomchit A."/>
            <person name="Alharthi S.A."/>
            <person name="Onlamun T."/>
            <person name="Nurani R."/>
            <person name="Vong T.K."/>
            <person name="Alberti F."/>
            <person name="Greco C."/>
        </authorList>
    </citation>
    <scope>NUCLEOTIDE SEQUENCE [LARGE SCALE GENOMIC DNA]</scope>
    <source>
        <strain evidence="2">MFLUCC 19-0629</strain>
    </source>
</reference>
<dbReference type="EMBL" id="JBANMG010000009">
    <property type="protein sequence ID" value="KAK6949162.1"/>
    <property type="molecule type" value="Genomic_DNA"/>
</dbReference>
<feature type="compositionally biased region" description="Basic and acidic residues" evidence="1">
    <location>
        <begin position="308"/>
        <end position="326"/>
    </location>
</feature>
<proteinExistence type="predicted"/>
<name>A0AAX6MAD6_9PEZI</name>
<evidence type="ECO:0000313" key="3">
    <source>
        <dbReference type="Proteomes" id="UP001369815"/>
    </source>
</evidence>
<accession>A0AAX6MAD6</accession>
<protein>
    <recommendedName>
        <fullName evidence="4">RING-type E3 ubiquitin transferase</fullName>
    </recommendedName>
</protein>
<organism evidence="2 3">
    <name type="scientific">Daldinia eschscholtzii</name>
    <dbReference type="NCBI Taxonomy" id="292717"/>
    <lineage>
        <taxon>Eukaryota</taxon>
        <taxon>Fungi</taxon>
        <taxon>Dikarya</taxon>
        <taxon>Ascomycota</taxon>
        <taxon>Pezizomycotina</taxon>
        <taxon>Sordariomycetes</taxon>
        <taxon>Xylariomycetidae</taxon>
        <taxon>Xylariales</taxon>
        <taxon>Hypoxylaceae</taxon>
        <taxon>Daldinia</taxon>
    </lineage>
</organism>
<feature type="region of interest" description="Disordered" evidence="1">
    <location>
        <begin position="298"/>
        <end position="629"/>
    </location>
</feature>
<feature type="compositionally biased region" description="Polar residues" evidence="1">
    <location>
        <begin position="593"/>
        <end position="604"/>
    </location>
</feature>
<gene>
    <name evidence="2" type="ORF">Daesc_009236</name>
</gene>
<comment type="caution">
    <text evidence="2">The sequence shown here is derived from an EMBL/GenBank/DDBJ whole genome shotgun (WGS) entry which is preliminary data.</text>
</comment>
<evidence type="ECO:0000256" key="1">
    <source>
        <dbReference type="SAM" id="MobiDB-lite"/>
    </source>
</evidence>